<accession>A0ABN7B438</accession>
<feature type="chain" id="PRO_5045941563" description="Secreted protein" evidence="1">
    <location>
        <begin position="31"/>
        <end position="94"/>
    </location>
</feature>
<feature type="signal peptide" evidence="1">
    <location>
        <begin position="1"/>
        <end position="30"/>
    </location>
</feature>
<evidence type="ECO:0000313" key="3">
    <source>
        <dbReference type="Proteomes" id="UP001307889"/>
    </source>
</evidence>
<organism evidence="2 3">
    <name type="scientific">Nesidiocoris tenuis</name>
    <dbReference type="NCBI Taxonomy" id="355587"/>
    <lineage>
        <taxon>Eukaryota</taxon>
        <taxon>Metazoa</taxon>
        <taxon>Ecdysozoa</taxon>
        <taxon>Arthropoda</taxon>
        <taxon>Hexapoda</taxon>
        <taxon>Insecta</taxon>
        <taxon>Pterygota</taxon>
        <taxon>Neoptera</taxon>
        <taxon>Paraneoptera</taxon>
        <taxon>Hemiptera</taxon>
        <taxon>Heteroptera</taxon>
        <taxon>Panheteroptera</taxon>
        <taxon>Cimicomorpha</taxon>
        <taxon>Miridae</taxon>
        <taxon>Dicyphina</taxon>
        <taxon>Nesidiocoris</taxon>
    </lineage>
</organism>
<name>A0ABN7B438_9HEMI</name>
<evidence type="ECO:0000256" key="1">
    <source>
        <dbReference type="SAM" id="SignalP"/>
    </source>
</evidence>
<proteinExistence type="predicted"/>
<sequence>MGRLPGMLACIATFWLTIWLMPFTSKTSRTLTVQGGPKPRPRLLPQQARYLLESGRLFIGWDSFQIISGSQGVTSGFDHIENARQQTEVRRHAS</sequence>
<reference evidence="2 3" key="1">
    <citation type="submission" date="2023-09" db="EMBL/GenBank/DDBJ databases">
        <title>Nesidiocoris tenuis whole genome shotgun sequence.</title>
        <authorList>
            <person name="Shibata T."/>
            <person name="Shimoda M."/>
            <person name="Kobayashi T."/>
            <person name="Uehara T."/>
        </authorList>
    </citation>
    <scope>NUCLEOTIDE SEQUENCE [LARGE SCALE GENOMIC DNA]</scope>
    <source>
        <strain evidence="2 3">Japan</strain>
    </source>
</reference>
<keyword evidence="3" id="KW-1185">Reference proteome</keyword>
<protein>
    <recommendedName>
        <fullName evidence="4">Secreted protein</fullName>
    </recommendedName>
</protein>
<dbReference type="Proteomes" id="UP001307889">
    <property type="component" value="Chromosome 8"/>
</dbReference>
<evidence type="ECO:0000313" key="2">
    <source>
        <dbReference type="EMBL" id="BES97950.1"/>
    </source>
</evidence>
<gene>
    <name evidence="2" type="ORF">NTJ_10765</name>
</gene>
<dbReference type="EMBL" id="AP028916">
    <property type="protein sequence ID" value="BES97950.1"/>
    <property type="molecule type" value="Genomic_DNA"/>
</dbReference>
<keyword evidence="1" id="KW-0732">Signal</keyword>
<evidence type="ECO:0008006" key="4">
    <source>
        <dbReference type="Google" id="ProtNLM"/>
    </source>
</evidence>